<proteinExistence type="predicted"/>
<accession>A0A1K1QI08</accession>
<keyword evidence="3" id="KW-0443">Lipid metabolism</keyword>
<reference evidence="4 5" key="1">
    <citation type="submission" date="2016-11" db="EMBL/GenBank/DDBJ databases">
        <authorList>
            <person name="Jaros S."/>
            <person name="Januszkiewicz K."/>
            <person name="Wedrychowicz H."/>
        </authorList>
    </citation>
    <scope>NUCLEOTIDE SEQUENCE [LARGE SCALE GENOMIC DNA]</scope>
    <source>
        <strain evidence="4 5">CGMCC 1.12145</strain>
    </source>
</reference>
<evidence type="ECO:0000313" key="5">
    <source>
        <dbReference type="Proteomes" id="UP000182248"/>
    </source>
</evidence>
<keyword evidence="5" id="KW-1185">Reference proteome</keyword>
<dbReference type="AlphaFoldDB" id="A0A1K1QI08"/>
<evidence type="ECO:0000256" key="1">
    <source>
        <dbReference type="ARBA" id="ARBA00022516"/>
    </source>
</evidence>
<protein>
    <submittedName>
        <fullName evidence="4">Acyl carrier protein phosphodiesterase</fullName>
    </submittedName>
</protein>
<organism evidence="4 5">
    <name type="scientific">Sinomicrobium oceani</name>
    <dbReference type="NCBI Taxonomy" id="1150368"/>
    <lineage>
        <taxon>Bacteria</taxon>
        <taxon>Pseudomonadati</taxon>
        <taxon>Bacteroidota</taxon>
        <taxon>Flavobacteriia</taxon>
        <taxon>Flavobacteriales</taxon>
        <taxon>Flavobacteriaceae</taxon>
        <taxon>Sinomicrobium</taxon>
    </lineage>
</organism>
<dbReference type="Pfam" id="PF04336">
    <property type="entry name" value="ACP_PD"/>
    <property type="match status" value="1"/>
</dbReference>
<dbReference type="STRING" id="1150368.SAMN02927921_02597"/>
<evidence type="ECO:0000256" key="3">
    <source>
        <dbReference type="ARBA" id="ARBA00023098"/>
    </source>
</evidence>
<dbReference type="PANTHER" id="PTHR38764:SF1">
    <property type="entry name" value="ACYL CARRIER PROTEIN PHOSPHODIESTERASE"/>
    <property type="match status" value="1"/>
</dbReference>
<keyword evidence="2" id="KW-0378">Hydrolase</keyword>
<keyword evidence="1" id="KW-0444">Lipid biosynthesis</keyword>
<dbReference type="GO" id="GO:0008770">
    <property type="term" value="F:[acyl-carrier-protein] phosphodiesterase activity"/>
    <property type="evidence" value="ECO:0007669"/>
    <property type="project" value="InterPro"/>
</dbReference>
<evidence type="ECO:0000256" key="2">
    <source>
        <dbReference type="ARBA" id="ARBA00022801"/>
    </source>
</evidence>
<sequence>MLSECDFGLSFRPIGYTRVSIPPVSSVCSGLLFSFINIQKICISPVRYKKQKNLLLTTALYSYIRKMNFLAHIYLSGDDELLRIGNFIADSIKGNKYTMFPKRVQQGILLHRQIDSYTDHHPTVRQSTRRLHANYSHYSGVIVDMYYDHFLAANWGDYSDVPLDVFADEFYTTLENHRDILPERTLGMLPYMKRENWLLSYASLEGLERILTQMNRRTAYKSNMHLAVHDLRAHYTAFQEEFTVFFKELLIFTRAKIREADQ</sequence>
<dbReference type="GO" id="GO:0006633">
    <property type="term" value="P:fatty acid biosynthetic process"/>
    <property type="evidence" value="ECO:0007669"/>
    <property type="project" value="InterPro"/>
</dbReference>
<dbReference type="Proteomes" id="UP000182248">
    <property type="component" value="Unassembled WGS sequence"/>
</dbReference>
<gene>
    <name evidence="4" type="ORF">SAMN02927921_02597</name>
</gene>
<dbReference type="EMBL" id="FPJE01000013">
    <property type="protein sequence ID" value="SFW59584.1"/>
    <property type="molecule type" value="Genomic_DNA"/>
</dbReference>
<dbReference type="InterPro" id="IPR007431">
    <property type="entry name" value="ACP_PD"/>
</dbReference>
<name>A0A1K1QI08_9FLAO</name>
<dbReference type="PANTHER" id="PTHR38764">
    <property type="entry name" value="ACYL CARRIER PROTEIN PHOSPHODIESTERASE"/>
    <property type="match status" value="1"/>
</dbReference>
<evidence type="ECO:0000313" key="4">
    <source>
        <dbReference type="EMBL" id="SFW59584.1"/>
    </source>
</evidence>